<evidence type="ECO:0000313" key="3">
    <source>
        <dbReference type="Proteomes" id="UP001232148"/>
    </source>
</evidence>
<feature type="region of interest" description="Disordered" evidence="1">
    <location>
        <begin position="1"/>
        <end position="24"/>
    </location>
</feature>
<protein>
    <submittedName>
        <fullName evidence="2">Uncharacterized protein</fullName>
    </submittedName>
</protein>
<dbReference type="AlphaFoldDB" id="A0AAD9LUW1"/>
<comment type="caution">
    <text evidence="2">The sequence shown here is derived from an EMBL/GenBank/DDBJ whole genome shotgun (WGS) entry which is preliminary data.</text>
</comment>
<dbReference type="EMBL" id="MU843112">
    <property type="protein sequence ID" value="KAK2021357.1"/>
    <property type="molecule type" value="Genomic_DNA"/>
</dbReference>
<sequence length="239" mass="26846">MHTPTRFPPQPRAAFPGRKTQSRGCLRNGFSTGSVFHRHEETFQVGGLIESVSGSNKVPARGYRGYIPLSPNRLTFTSPSTRPSSTAEVGNLSSACRFRTGHDPSVQVRGLNIHWDHRPLSREPYTEDPPSDVVKNFETRTPVPGRFDVLQARCGWVARPFSGALSSFQLFGLNLLVPSWKPEIRYCRLFRSRTVAPVFASSKYVAPVQRSPLHDPHFHQFSPSAQVTLWLNHPSFQSH</sequence>
<proteinExistence type="predicted"/>
<evidence type="ECO:0000256" key="1">
    <source>
        <dbReference type="SAM" id="MobiDB-lite"/>
    </source>
</evidence>
<reference evidence="2" key="1">
    <citation type="submission" date="2021-06" db="EMBL/GenBank/DDBJ databases">
        <title>Comparative genomics, transcriptomics and evolutionary studies reveal genomic signatures of adaptation to plant cell wall in hemibiotrophic fungi.</title>
        <authorList>
            <consortium name="DOE Joint Genome Institute"/>
            <person name="Baroncelli R."/>
            <person name="Diaz J.F."/>
            <person name="Benocci T."/>
            <person name="Peng M."/>
            <person name="Battaglia E."/>
            <person name="Haridas S."/>
            <person name="Andreopoulos W."/>
            <person name="Labutti K."/>
            <person name="Pangilinan J."/>
            <person name="Floch G.L."/>
            <person name="Makela M.R."/>
            <person name="Henrissat B."/>
            <person name="Grigoriev I.V."/>
            <person name="Crouch J.A."/>
            <person name="De Vries R.P."/>
            <person name="Sukno S.A."/>
            <person name="Thon M.R."/>
        </authorList>
    </citation>
    <scope>NUCLEOTIDE SEQUENCE</scope>
    <source>
        <strain evidence="2">MAFF235873</strain>
    </source>
</reference>
<dbReference type="Proteomes" id="UP001232148">
    <property type="component" value="Unassembled WGS sequence"/>
</dbReference>
<feature type="compositionally biased region" description="Pro residues" evidence="1">
    <location>
        <begin position="1"/>
        <end position="11"/>
    </location>
</feature>
<name>A0AAD9LUW1_9PEZI</name>
<organism evidence="2 3">
    <name type="scientific">Colletotrichum zoysiae</name>
    <dbReference type="NCBI Taxonomy" id="1216348"/>
    <lineage>
        <taxon>Eukaryota</taxon>
        <taxon>Fungi</taxon>
        <taxon>Dikarya</taxon>
        <taxon>Ascomycota</taxon>
        <taxon>Pezizomycotina</taxon>
        <taxon>Sordariomycetes</taxon>
        <taxon>Hypocreomycetidae</taxon>
        <taxon>Glomerellales</taxon>
        <taxon>Glomerellaceae</taxon>
        <taxon>Colletotrichum</taxon>
        <taxon>Colletotrichum graminicola species complex</taxon>
    </lineage>
</organism>
<gene>
    <name evidence="2" type="ORF">LX32DRAFT_260209</name>
</gene>
<accession>A0AAD9LUW1</accession>
<keyword evidence="3" id="KW-1185">Reference proteome</keyword>
<evidence type="ECO:0000313" key="2">
    <source>
        <dbReference type="EMBL" id="KAK2021357.1"/>
    </source>
</evidence>